<dbReference type="GeneID" id="25568795"/>
<evidence type="ECO:0000313" key="3">
    <source>
        <dbReference type="Proteomes" id="UP000054408"/>
    </source>
</evidence>
<dbReference type="RefSeq" id="XP_013753332.1">
    <property type="nucleotide sequence ID" value="XM_013897878.1"/>
</dbReference>
<dbReference type="AlphaFoldDB" id="A0A0L0DRV4"/>
<dbReference type="SUPFAM" id="SSF55961">
    <property type="entry name" value="Bet v1-like"/>
    <property type="match status" value="1"/>
</dbReference>
<dbReference type="Proteomes" id="UP000054408">
    <property type="component" value="Unassembled WGS sequence"/>
</dbReference>
<sequence length="280" mass="31209">MSDRLPYTPPYAPGHRSVEYRIPVPTSLDEYQKALHYMTGRTAKKEVETGDSGVELIVSEPFDDPARGGKGVYTEKVYHLESRMPAVARKLLPNSAKVVHEFCWNAFPNIRTELHVPFFKKASVIIESRHVEGLDVPDSVFADAEPCPSDTPVVVLNIASDPTPEKDACDEEEPSLVSSATTGRLPLARDWLDTAAAGTAAKDTPYITVCKRVMLTFSYTGVQKKGETSGLDSYKPIFLTTHKQLVSWIDDWFPMTLEDCRNFEIEILEQLEASKSKPES</sequence>
<keyword evidence="3" id="KW-1185">Reference proteome</keyword>
<name>A0A0L0DRV4_THETB</name>
<evidence type="ECO:0000259" key="1">
    <source>
        <dbReference type="Pfam" id="PF02121"/>
    </source>
</evidence>
<dbReference type="InterPro" id="IPR001666">
    <property type="entry name" value="PI_transfer"/>
</dbReference>
<feature type="domain" description="Phosphatidylinositol transfer protein N-terminal" evidence="1">
    <location>
        <begin position="18"/>
        <end position="267"/>
    </location>
</feature>
<dbReference type="Pfam" id="PF02121">
    <property type="entry name" value="IP_trans"/>
    <property type="match status" value="1"/>
</dbReference>
<dbReference type="EMBL" id="GL349494">
    <property type="protein sequence ID" value="KNC55025.1"/>
    <property type="molecule type" value="Genomic_DNA"/>
</dbReference>
<dbReference type="InterPro" id="IPR023393">
    <property type="entry name" value="START-like_dom_sf"/>
</dbReference>
<organism evidence="2 3">
    <name type="scientific">Thecamonas trahens ATCC 50062</name>
    <dbReference type="NCBI Taxonomy" id="461836"/>
    <lineage>
        <taxon>Eukaryota</taxon>
        <taxon>Apusozoa</taxon>
        <taxon>Apusomonadida</taxon>
        <taxon>Apusomonadidae</taxon>
        <taxon>Thecamonas</taxon>
    </lineage>
</organism>
<evidence type="ECO:0000313" key="2">
    <source>
        <dbReference type="EMBL" id="KNC55025.1"/>
    </source>
</evidence>
<accession>A0A0L0DRV4</accession>
<protein>
    <submittedName>
        <fullName evidence="2">Phosphatidylinositol transfer protein 2</fullName>
    </submittedName>
</protein>
<proteinExistence type="predicted"/>
<dbReference type="OrthoDB" id="18453at2759"/>
<gene>
    <name evidence="2" type="ORF">AMSG_10617</name>
</gene>
<reference evidence="2 3" key="1">
    <citation type="submission" date="2010-05" db="EMBL/GenBank/DDBJ databases">
        <title>The Genome Sequence of Thecamonas trahens ATCC 50062.</title>
        <authorList>
            <consortium name="The Broad Institute Genome Sequencing Platform"/>
            <person name="Russ C."/>
            <person name="Cuomo C."/>
            <person name="Shea T."/>
            <person name="Young S.K."/>
            <person name="Zeng Q."/>
            <person name="Koehrsen M."/>
            <person name="Haas B."/>
            <person name="Borodovsky M."/>
            <person name="Guigo R."/>
            <person name="Alvarado L."/>
            <person name="Berlin A."/>
            <person name="Bochicchio J."/>
            <person name="Borenstein D."/>
            <person name="Chapman S."/>
            <person name="Chen Z."/>
            <person name="Freedman E."/>
            <person name="Gellesch M."/>
            <person name="Goldberg J."/>
            <person name="Griggs A."/>
            <person name="Gujja S."/>
            <person name="Heilman E."/>
            <person name="Heiman D."/>
            <person name="Hepburn T."/>
            <person name="Howarth C."/>
            <person name="Jen D."/>
            <person name="Larson L."/>
            <person name="Mehta T."/>
            <person name="Park D."/>
            <person name="Pearson M."/>
            <person name="Roberts A."/>
            <person name="Saif S."/>
            <person name="Shenoy N."/>
            <person name="Sisk P."/>
            <person name="Stolte C."/>
            <person name="Sykes S."/>
            <person name="Thomson T."/>
            <person name="Walk T."/>
            <person name="White J."/>
            <person name="Yandava C."/>
            <person name="Burger G."/>
            <person name="Gray M.W."/>
            <person name="Holland P.W.H."/>
            <person name="King N."/>
            <person name="Lang F.B.F."/>
            <person name="Roger A.J."/>
            <person name="Ruiz-Trillo I."/>
            <person name="Lander E."/>
            <person name="Nusbaum C."/>
        </authorList>
    </citation>
    <scope>NUCLEOTIDE SEQUENCE [LARGE SCALE GENOMIC DNA]</scope>
    <source>
        <strain evidence="2 3">ATCC 50062</strain>
    </source>
</reference>
<dbReference type="PANTHER" id="PTHR10658:SF11">
    <property type="entry name" value="VIBRATOR, ISOFORM B"/>
    <property type="match status" value="1"/>
</dbReference>
<dbReference type="GO" id="GO:0005548">
    <property type="term" value="F:phospholipid transporter activity"/>
    <property type="evidence" value="ECO:0007669"/>
    <property type="project" value="InterPro"/>
</dbReference>
<dbReference type="eggNOG" id="KOG3668">
    <property type="taxonomic scope" value="Eukaryota"/>
</dbReference>
<dbReference type="PRINTS" id="PR00391">
    <property type="entry name" value="PITRANSFER"/>
</dbReference>
<dbReference type="Gene3D" id="3.30.530.20">
    <property type="match status" value="1"/>
</dbReference>
<dbReference type="PANTHER" id="PTHR10658">
    <property type="entry name" value="PHOSPHATIDYLINOSITOL TRANSFER PROTEIN"/>
    <property type="match status" value="1"/>
</dbReference>
<dbReference type="InterPro" id="IPR055261">
    <property type="entry name" value="PI_transfer_N"/>
</dbReference>
<dbReference type="STRING" id="461836.A0A0L0DRV4"/>
<dbReference type="OMA" id="QHNVHEL"/>